<gene>
    <name evidence="6" type="ORF">ACFPFO_10525</name>
</gene>
<keyword evidence="7" id="KW-1185">Reference proteome</keyword>
<dbReference type="InterPro" id="IPR055438">
    <property type="entry name" value="AstE_AspA_cat"/>
</dbReference>
<accession>A0ABD5QEW1</accession>
<feature type="domain" description="Succinylglutamate desuccinylase/Aspartoacylase catalytic" evidence="5">
    <location>
        <begin position="34"/>
        <end position="108"/>
    </location>
</feature>
<evidence type="ECO:0000256" key="2">
    <source>
        <dbReference type="ARBA" id="ARBA00022723"/>
    </source>
</evidence>
<dbReference type="SUPFAM" id="SSF53187">
    <property type="entry name" value="Zn-dependent exopeptidases"/>
    <property type="match status" value="1"/>
</dbReference>
<dbReference type="GO" id="GO:0016787">
    <property type="term" value="F:hydrolase activity"/>
    <property type="evidence" value="ECO:0007669"/>
    <property type="project" value="UniProtKB-KW"/>
</dbReference>
<evidence type="ECO:0000313" key="7">
    <source>
        <dbReference type="Proteomes" id="UP001595925"/>
    </source>
</evidence>
<evidence type="ECO:0000313" key="6">
    <source>
        <dbReference type="EMBL" id="MFC4988183.1"/>
    </source>
</evidence>
<name>A0ABD5QEW1_9EURY</name>
<sequence>MSASESCSVSSVVYTIQANTPYETSIHVIDGRRAGPTAVVVGGIHGDEAAGYEVGARMLDWGLERGRLVVIPEADADAIRRGTRHGAVGHLNRQFPTGSEPGSGLARDIWEVVEMHDPGIVIDMHSSRGIWGAETAFDGYGQAIFSAPSTAALEPAEQTVAALNRGVRDAYPESYEFTVGATIDGSEPMLAHKVVGELDRPGYIVEVTEDDTDLPTRIGWMESAVSGLLGEYGLQTDGAGQR</sequence>
<protein>
    <submittedName>
        <fullName evidence="6">Succinylglutamate desuccinylase/aspartoacylase family protein</fullName>
    </submittedName>
</protein>
<comment type="caution">
    <text evidence="6">The sequence shown here is derived from an EMBL/GenBank/DDBJ whole genome shotgun (WGS) entry which is preliminary data.</text>
</comment>
<keyword evidence="2" id="KW-0479">Metal-binding</keyword>
<evidence type="ECO:0000256" key="1">
    <source>
        <dbReference type="ARBA" id="ARBA00001947"/>
    </source>
</evidence>
<dbReference type="Proteomes" id="UP001595925">
    <property type="component" value="Unassembled WGS sequence"/>
</dbReference>
<dbReference type="Pfam" id="PF24827">
    <property type="entry name" value="AstE_AspA_cat"/>
    <property type="match status" value="1"/>
</dbReference>
<comment type="cofactor">
    <cofactor evidence="1">
        <name>Zn(2+)</name>
        <dbReference type="ChEBI" id="CHEBI:29105"/>
    </cofactor>
</comment>
<evidence type="ECO:0000259" key="5">
    <source>
        <dbReference type="Pfam" id="PF24827"/>
    </source>
</evidence>
<evidence type="ECO:0000256" key="4">
    <source>
        <dbReference type="ARBA" id="ARBA00022833"/>
    </source>
</evidence>
<organism evidence="6 7">
    <name type="scientific">Saliphagus infecundisoli</name>
    <dbReference type="NCBI Taxonomy" id="1849069"/>
    <lineage>
        <taxon>Archaea</taxon>
        <taxon>Methanobacteriati</taxon>
        <taxon>Methanobacteriota</taxon>
        <taxon>Stenosarchaea group</taxon>
        <taxon>Halobacteria</taxon>
        <taxon>Halobacteriales</taxon>
        <taxon>Natrialbaceae</taxon>
        <taxon>Saliphagus</taxon>
    </lineage>
</organism>
<dbReference type="RefSeq" id="WP_224827052.1">
    <property type="nucleotide sequence ID" value="NZ_JAIVEF010000001.1"/>
</dbReference>
<dbReference type="Gene3D" id="3.40.630.10">
    <property type="entry name" value="Zn peptidases"/>
    <property type="match status" value="1"/>
</dbReference>
<proteinExistence type="predicted"/>
<dbReference type="EMBL" id="JBHSJG010000036">
    <property type="protein sequence ID" value="MFC4988183.1"/>
    <property type="molecule type" value="Genomic_DNA"/>
</dbReference>
<evidence type="ECO:0000256" key="3">
    <source>
        <dbReference type="ARBA" id="ARBA00022801"/>
    </source>
</evidence>
<keyword evidence="4" id="KW-0862">Zinc</keyword>
<keyword evidence="3" id="KW-0378">Hydrolase</keyword>
<reference evidence="6 7" key="1">
    <citation type="journal article" date="2019" name="Int. J. Syst. Evol. Microbiol.">
        <title>The Global Catalogue of Microorganisms (GCM) 10K type strain sequencing project: providing services to taxonomists for standard genome sequencing and annotation.</title>
        <authorList>
            <consortium name="The Broad Institute Genomics Platform"/>
            <consortium name="The Broad Institute Genome Sequencing Center for Infectious Disease"/>
            <person name="Wu L."/>
            <person name="Ma J."/>
        </authorList>
    </citation>
    <scope>NUCLEOTIDE SEQUENCE [LARGE SCALE GENOMIC DNA]</scope>
    <source>
        <strain evidence="6 7">CGMCC 1.15824</strain>
    </source>
</reference>
<dbReference type="GO" id="GO:0046872">
    <property type="term" value="F:metal ion binding"/>
    <property type="evidence" value="ECO:0007669"/>
    <property type="project" value="UniProtKB-KW"/>
</dbReference>
<dbReference type="AlphaFoldDB" id="A0ABD5QEW1"/>